<dbReference type="PANTHER" id="PTHR10434">
    <property type="entry name" value="1-ACYL-SN-GLYCEROL-3-PHOSPHATE ACYLTRANSFERASE"/>
    <property type="match status" value="1"/>
</dbReference>
<evidence type="ECO:0000259" key="4">
    <source>
        <dbReference type="SMART" id="SM00563"/>
    </source>
</evidence>
<dbReference type="SUPFAM" id="SSF69593">
    <property type="entry name" value="Glycerol-3-phosphate (1)-acyltransferase"/>
    <property type="match status" value="1"/>
</dbReference>
<dbReference type="InterPro" id="IPR002123">
    <property type="entry name" value="Plipid/glycerol_acylTrfase"/>
</dbReference>
<sequence>MIVLLSNMLLGLVRLLVGARGVGHDLGRHDQSRIYFANHTSHLDTLVVLAALPGDVRRTVHPAAALDYWGSSKGKRFIAEQLLNSILIDRQRSTDADPLEPMMEVLHNKESVLIFPEGTRGHGDRIESFRSGLYNLAARFPDRDLVPVYLDNLSRIMPKGSFLVVPMICTPRFGAPIRLKRGEERRAFLDRARDALAELAPPRDGGAA</sequence>
<evidence type="ECO:0000256" key="1">
    <source>
        <dbReference type="ARBA" id="ARBA00005189"/>
    </source>
</evidence>
<accession>A0A8J6PHM7</accession>
<dbReference type="Proteomes" id="UP000643405">
    <property type="component" value="Unassembled WGS sequence"/>
</dbReference>
<dbReference type="SMART" id="SM00563">
    <property type="entry name" value="PlsC"/>
    <property type="match status" value="1"/>
</dbReference>
<reference evidence="5" key="1">
    <citation type="submission" date="2020-09" db="EMBL/GenBank/DDBJ databases">
        <title>Genome seq and assembly of Tianweitania sp.</title>
        <authorList>
            <person name="Chhetri G."/>
        </authorList>
    </citation>
    <scope>NUCLEOTIDE SEQUENCE</scope>
    <source>
        <strain evidence="5">Rool2</strain>
    </source>
</reference>
<dbReference type="Pfam" id="PF01553">
    <property type="entry name" value="Acyltransferase"/>
    <property type="match status" value="1"/>
</dbReference>
<proteinExistence type="predicted"/>
<comment type="caution">
    <text evidence="5">The sequence shown here is derived from an EMBL/GenBank/DDBJ whole genome shotgun (WGS) entry which is preliminary data.</text>
</comment>
<dbReference type="AlphaFoldDB" id="A0A8J6PHM7"/>
<keyword evidence="2" id="KW-0808">Transferase</keyword>
<evidence type="ECO:0000313" key="6">
    <source>
        <dbReference type="Proteomes" id="UP000643405"/>
    </source>
</evidence>
<dbReference type="RefSeq" id="WP_188163696.1">
    <property type="nucleotide sequence ID" value="NZ_JACVVX010000001.1"/>
</dbReference>
<evidence type="ECO:0000256" key="3">
    <source>
        <dbReference type="ARBA" id="ARBA00023315"/>
    </source>
</evidence>
<dbReference type="PANTHER" id="PTHR10434:SF11">
    <property type="entry name" value="1-ACYL-SN-GLYCEROL-3-PHOSPHATE ACYLTRANSFERASE"/>
    <property type="match status" value="1"/>
</dbReference>
<dbReference type="EMBL" id="JACVVX010000001">
    <property type="protein sequence ID" value="MBD0413661.1"/>
    <property type="molecule type" value="Genomic_DNA"/>
</dbReference>
<evidence type="ECO:0000256" key="2">
    <source>
        <dbReference type="ARBA" id="ARBA00022679"/>
    </source>
</evidence>
<name>A0A8J6PHM7_9HYPH</name>
<gene>
    <name evidence="5" type="ORF">ICI42_03240</name>
</gene>
<organism evidence="5 6">
    <name type="scientific">Oryzicola mucosus</name>
    <dbReference type="NCBI Taxonomy" id="2767425"/>
    <lineage>
        <taxon>Bacteria</taxon>
        <taxon>Pseudomonadati</taxon>
        <taxon>Pseudomonadota</taxon>
        <taxon>Alphaproteobacteria</taxon>
        <taxon>Hyphomicrobiales</taxon>
        <taxon>Phyllobacteriaceae</taxon>
        <taxon>Oryzicola</taxon>
    </lineage>
</organism>
<dbReference type="CDD" id="cd07989">
    <property type="entry name" value="LPLAT_AGPAT-like"/>
    <property type="match status" value="1"/>
</dbReference>
<dbReference type="GO" id="GO:0006654">
    <property type="term" value="P:phosphatidic acid biosynthetic process"/>
    <property type="evidence" value="ECO:0007669"/>
    <property type="project" value="TreeGrafter"/>
</dbReference>
<comment type="pathway">
    <text evidence="1">Lipid metabolism.</text>
</comment>
<protein>
    <submittedName>
        <fullName evidence="5">1-acyl-sn-glycerol-3-phosphate acyltransferase</fullName>
    </submittedName>
</protein>
<dbReference type="GO" id="GO:0003841">
    <property type="term" value="F:1-acylglycerol-3-phosphate O-acyltransferase activity"/>
    <property type="evidence" value="ECO:0007669"/>
    <property type="project" value="TreeGrafter"/>
</dbReference>
<feature type="domain" description="Phospholipid/glycerol acyltransferase" evidence="4">
    <location>
        <begin position="33"/>
        <end position="153"/>
    </location>
</feature>
<keyword evidence="6" id="KW-1185">Reference proteome</keyword>
<keyword evidence="3 5" id="KW-0012">Acyltransferase</keyword>
<evidence type="ECO:0000313" key="5">
    <source>
        <dbReference type="EMBL" id="MBD0413661.1"/>
    </source>
</evidence>